<reference evidence="1" key="1">
    <citation type="submission" date="2021-08" db="EMBL/GenBank/DDBJ databases">
        <title>The first chromosome-level gecko genome reveals the dynamic sex chromosomes of Neotropical dwarf geckos (Sphaerodactylidae: Sphaerodactylus).</title>
        <authorList>
            <person name="Pinto B.J."/>
            <person name="Keating S.E."/>
            <person name="Gamble T."/>
        </authorList>
    </citation>
    <scope>NUCLEOTIDE SEQUENCE</scope>
    <source>
        <strain evidence="1">TG3544</strain>
    </source>
</reference>
<protein>
    <submittedName>
        <fullName evidence="1">Uncharacterized protein</fullName>
    </submittedName>
</protein>
<dbReference type="EMBL" id="CM037615">
    <property type="protein sequence ID" value="KAH8013885.1"/>
    <property type="molecule type" value="Genomic_DNA"/>
</dbReference>
<dbReference type="Proteomes" id="UP000827872">
    <property type="component" value="Linkage Group LG02"/>
</dbReference>
<organism evidence="1 2">
    <name type="scientific">Sphaerodactylus townsendi</name>
    <dbReference type="NCBI Taxonomy" id="933632"/>
    <lineage>
        <taxon>Eukaryota</taxon>
        <taxon>Metazoa</taxon>
        <taxon>Chordata</taxon>
        <taxon>Craniata</taxon>
        <taxon>Vertebrata</taxon>
        <taxon>Euteleostomi</taxon>
        <taxon>Lepidosauria</taxon>
        <taxon>Squamata</taxon>
        <taxon>Bifurcata</taxon>
        <taxon>Gekkota</taxon>
        <taxon>Sphaerodactylidae</taxon>
        <taxon>Sphaerodactylus</taxon>
    </lineage>
</organism>
<accession>A0ACB8G3B5</accession>
<evidence type="ECO:0000313" key="2">
    <source>
        <dbReference type="Proteomes" id="UP000827872"/>
    </source>
</evidence>
<sequence length="132" mass="14896">MVLGLIQHGFSYVLMSVETNKKTLGYGKTCHSFPLQNNSMKEAIPPPPTLLPRESFLLQHSLVTTTTPDFFRISACSPTQRYCVGRLVNVQRASCRPPSTFLLTPEAWLQSHNTPTHFPVNVFKVCIIERVH</sequence>
<gene>
    <name evidence="1" type="ORF">K3G42_023077</name>
</gene>
<keyword evidence="2" id="KW-1185">Reference proteome</keyword>
<evidence type="ECO:0000313" key="1">
    <source>
        <dbReference type="EMBL" id="KAH8013885.1"/>
    </source>
</evidence>
<comment type="caution">
    <text evidence="1">The sequence shown here is derived from an EMBL/GenBank/DDBJ whole genome shotgun (WGS) entry which is preliminary data.</text>
</comment>
<name>A0ACB8G3B5_9SAUR</name>
<proteinExistence type="predicted"/>